<dbReference type="RefSeq" id="WP_091332984.1">
    <property type="nucleotide sequence ID" value="NZ_FNYC01000001.1"/>
</dbReference>
<dbReference type="Proteomes" id="UP000199420">
    <property type="component" value="Unassembled WGS sequence"/>
</dbReference>
<gene>
    <name evidence="2" type="ORF">SAMN04487997_0461</name>
</gene>
<dbReference type="EMBL" id="FNYC01000001">
    <property type="protein sequence ID" value="SEI40372.1"/>
    <property type="molecule type" value="Genomic_DNA"/>
</dbReference>
<protein>
    <submittedName>
        <fullName evidence="2">Uncharacterized protein</fullName>
    </submittedName>
</protein>
<reference evidence="2 3" key="1">
    <citation type="submission" date="2016-10" db="EMBL/GenBank/DDBJ databases">
        <authorList>
            <person name="de Groot N.N."/>
        </authorList>
    </citation>
    <scope>NUCLEOTIDE SEQUENCE [LARGE SCALE GENOMIC DNA]</scope>
    <source>
        <strain evidence="2 3">DSM 26515</strain>
    </source>
</reference>
<evidence type="ECO:0000313" key="3">
    <source>
        <dbReference type="Proteomes" id="UP000199420"/>
    </source>
</evidence>
<dbReference type="OrthoDB" id="277629at2"/>
<evidence type="ECO:0000256" key="1">
    <source>
        <dbReference type="SAM" id="SignalP"/>
    </source>
</evidence>
<organism evidence="2 3">
    <name type="scientific">Frateuria terrea</name>
    <dbReference type="NCBI Taxonomy" id="529704"/>
    <lineage>
        <taxon>Bacteria</taxon>
        <taxon>Pseudomonadati</taxon>
        <taxon>Pseudomonadota</taxon>
        <taxon>Gammaproteobacteria</taxon>
        <taxon>Lysobacterales</taxon>
        <taxon>Rhodanobacteraceae</taxon>
        <taxon>Frateuria</taxon>
    </lineage>
</organism>
<sequence length="450" mass="49620">MPFPRPLPACLAAMLLSCGIAVAMPTQTPPPSPEQWHAMQMRAADKADGIMRQANRRKSLLGRYEAMLAAASAGDANPAFQAIIVQYLSWYETFIGDYPNAAANFSIQELLQAGDRPSPLDGHAQAKPAVEAVAALARDRQAVFFNEAHHLPLTRTLTIPLLAKLRAEGFDTFAAETLYASDDQLARRGYPVEGTGFYTQEPICAEMVRTALKLGYRVVAYEAEAESAGDARESRQARNLYTRVFKQHPQARLVLDAGYGHIQESGVYLGGRSMAEYFRQISGIDPLTVEQTVLIPHPDPAHDHPYYLPVMQKLAPDQPLVFLHKDGTPWALRAGYDVSVFFPPPVLRRGRPTWLALGGLRKPYAVRGEDLCRDEYPCLVEARYTDEGDDAIAADRLAFDPPPRYAKADDALRPADGASVGELYLRPGKYRLLATDAQGHPLGRRIITVP</sequence>
<keyword evidence="3" id="KW-1185">Reference proteome</keyword>
<dbReference type="PROSITE" id="PS51257">
    <property type="entry name" value="PROKAR_LIPOPROTEIN"/>
    <property type="match status" value="1"/>
</dbReference>
<accession>A0A1H6QMY1</accession>
<evidence type="ECO:0000313" key="2">
    <source>
        <dbReference type="EMBL" id="SEI40372.1"/>
    </source>
</evidence>
<feature type="signal peptide" evidence="1">
    <location>
        <begin position="1"/>
        <end position="23"/>
    </location>
</feature>
<feature type="chain" id="PRO_5011742962" evidence="1">
    <location>
        <begin position="24"/>
        <end position="450"/>
    </location>
</feature>
<proteinExistence type="predicted"/>
<name>A0A1H6QMY1_9GAMM</name>
<dbReference type="AlphaFoldDB" id="A0A1H6QMY1"/>
<keyword evidence="1" id="KW-0732">Signal</keyword>
<dbReference type="STRING" id="529704.SAMN02927913_0376"/>